<accession>A0A8S0FKS4</accession>
<dbReference type="PANTHER" id="PTHR43362">
    <property type="entry name" value="MANNITOL DEHYDROGENASE DSF1-RELATED"/>
    <property type="match status" value="1"/>
</dbReference>
<dbReference type="PANTHER" id="PTHR43362:SF1">
    <property type="entry name" value="MANNITOL DEHYDROGENASE 2-RELATED"/>
    <property type="match status" value="1"/>
</dbReference>
<dbReference type="InterPro" id="IPR036291">
    <property type="entry name" value="NAD(P)-bd_dom_sf"/>
</dbReference>
<dbReference type="InterPro" id="IPR013131">
    <property type="entry name" value="Mannitol_DH_N"/>
</dbReference>
<protein>
    <recommendedName>
        <fullName evidence="3">Mannitol dehydrogenase N-terminal domain-containing protein</fullName>
    </recommendedName>
</protein>
<dbReference type="InterPro" id="IPR050988">
    <property type="entry name" value="Mannitol_DH/Oxidoreductase"/>
</dbReference>
<gene>
    <name evidence="4" type="ORF">EIMP300_22840</name>
</gene>
<evidence type="ECO:0000313" key="5">
    <source>
        <dbReference type="Proteomes" id="UP000467488"/>
    </source>
</evidence>
<organism evidence="4 5">
    <name type="scientific">Escherichia coli</name>
    <dbReference type="NCBI Taxonomy" id="562"/>
    <lineage>
        <taxon>Bacteria</taxon>
        <taxon>Pseudomonadati</taxon>
        <taxon>Pseudomonadota</taxon>
        <taxon>Gammaproteobacteria</taxon>
        <taxon>Enterobacterales</taxon>
        <taxon>Enterobacteriaceae</taxon>
        <taxon>Escherichia</taxon>
    </lineage>
</organism>
<evidence type="ECO:0000259" key="3">
    <source>
        <dbReference type="Pfam" id="PF01232"/>
    </source>
</evidence>
<evidence type="ECO:0000256" key="1">
    <source>
        <dbReference type="ARBA" id="ARBA00023002"/>
    </source>
</evidence>
<keyword evidence="2" id="KW-0520">NAD</keyword>
<dbReference type="PROSITE" id="PS00974">
    <property type="entry name" value="MANNITOL_DHGENASE"/>
    <property type="match status" value="1"/>
</dbReference>
<dbReference type="Proteomes" id="UP000467488">
    <property type="component" value="Chromosome"/>
</dbReference>
<dbReference type="SUPFAM" id="SSF51735">
    <property type="entry name" value="NAD(P)-binding Rossmann-fold domains"/>
    <property type="match status" value="1"/>
</dbReference>
<reference evidence="4 5" key="1">
    <citation type="submission" date="2020-01" db="EMBL/GenBank/DDBJ databases">
        <title>Dynamics of blaIMP-6 dissemination in carbapenem resistant Enterobacteriacea isolated from regional surveillance in Osaka, Japan.</title>
        <authorList>
            <person name="Abe R."/>
            <person name="Akeda Y."/>
            <person name="Sugawara Y."/>
            <person name="Yamamoto N."/>
            <person name="Tomono K."/>
            <person name="Takeuchi D."/>
            <person name="Kawahara R."/>
            <person name="Hamada S."/>
        </authorList>
    </citation>
    <scope>NUCLEOTIDE SEQUENCE [LARGE SCALE GENOMIC DNA]</scope>
    <source>
        <strain evidence="4 5">E300</strain>
    </source>
</reference>
<feature type="domain" description="Mannitol dehydrogenase N-terminal" evidence="3">
    <location>
        <begin position="17"/>
        <end position="172"/>
    </location>
</feature>
<dbReference type="Pfam" id="PF01232">
    <property type="entry name" value="Mannitol_dh"/>
    <property type="match status" value="1"/>
</dbReference>
<dbReference type="PRINTS" id="PR00084">
    <property type="entry name" value="MTLDHDRGNASE"/>
</dbReference>
<dbReference type="InterPro" id="IPR023027">
    <property type="entry name" value="Mannitol_DH_CS"/>
</dbReference>
<dbReference type="Gene3D" id="3.40.50.720">
    <property type="entry name" value="NAD(P)-binding Rossmann-like Domain"/>
    <property type="match status" value="1"/>
</dbReference>
<evidence type="ECO:0000256" key="2">
    <source>
        <dbReference type="ARBA" id="ARBA00023027"/>
    </source>
</evidence>
<dbReference type="GO" id="GO:0016616">
    <property type="term" value="F:oxidoreductase activity, acting on the CH-OH group of donors, NAD or NADP as acceptor"/>
    <property type="evidence" value="ECO:0007669"/>
    <property type="project" value="TreeGrafter"/>
</dbReference>
<dbReference type="GO" id="GO:0019594">
    <property type="term" value="P:mannitol metabolic process"/>
    <property type="evidence" value="ECO:0007669"/>
    <property type="project" value="InterPro"/>
</dbReference>
<dbReference type="AlphaFoldDB" id="A0A8S0FKS4"/>
<proteinExistence type="predicted"/>
<name>A0A8S0FKS4_ECOLX</name>
<dbReference type="EMBL" id="AP022360">
    <property type="protein sequence ID" value="BBU80884.1"/>
    <property type="molecule type" value="Genomic_DNA"/>
</dbReference>
<evidence type="ECO:0000313" key="4">
    <source>
        <dbReference type="EMBL" id="BBU80884.1"/>
    </source>
</evidence>
<dbReference type="InterPro" id="IPR000669">
    <property type="entry name" value="Mannitol_DH"/>
</dbReference>
<sequence length="175" mass="19218">MGVNTANLRYRIHTPRDGIAAAIHKLAEPQVKIVSLTITEKGYCLDPQTRSLDLTNGLIQHDLQNPDAPLSAIGVIVCALQQRKAAGLAAFSVLSCDNLPDNGHLTRNAVLGFARQLDQPLAQWIEENVSFPGTMVDRIVPAMTESQFALLETKTGYADPCGIVCESFRQWVHRR</sequence>
<keyword evidence="1" id="KW-0560">Oxidoreductase</keyword>